<evidence type="ECO:0000313" key="2">
    <source>
        <dbReference type="Proteomes" id="UP000321201"/>
    </source>
</evidence>
<gene>
    <name evidence="1" type="ORF">FR698_15890</name>
</gene>
<protein>
    <submittedName>
        <fullName evidence="1">CBS domain-containing protein</fullName>
    </submittedName>
</protein>
<dbReference type="Proteomes" id="UP000321201">
    <property type="component" value="Unassembled WGS sequence"/>
</dbReference>
<accession>A0A5C7ESR5</accession>
<sequence length="107" mass="11951">MEKAKPLAEVTAILKRIHIKRSPVMRDAMLVSIVSRTNLLHELVALKPQLSISVDDQEIRARVLEALRGAGLIGQQINAVVPGRVVQLWLPSIRRRSSRQPSSSRKT</sequence>
<name>A0A5C7ESR5_9PROT</name>
<dbReference type="RefSeq" id="WP_147801166.1">
    <property type="nucleotide sequence ID" value="NZ_VPFL01000037.1"/>
</dbReference>
<dbReference type="InParanoid" id="A0A5C7ESR5"/>
<dbReference type="EMBL" id="VPFL01000037">
    <property type="protein sequence ID" value="TXF10046.1"/>
    <property type="molecule type" value="Genomic_DNA"/>
</dbReference>
<evidence type="ECO:0000313" key="1">
    <source>
        <dbReference type="EMBL" id="TXF10046.1"/>
    </source>
</evidence>
<proteinExistence type="predicted"/>
<dbReference type="OrthoDB" id="9790355at2"/>
<organism evidence="1 2">
    <name type="scientific">Pelomicrobium methylotrophicum</name>
    <dbReference type="NCBI Taxonomy" id="2602750"/>
    <lineage>
        <taxon>Bacteria</taxon>
        <taxon>Pseudomonadati</taxon>
        <taxon>Pseudomonadota</taxon>
        <taxon>Hydrogenophilia</taxon>
        <taxon>Hydrogenophilia incertae sedis</taxon>
        <taxon>Pelomicrobium</taxon>
    </lineage>
</organism>
<keyword evidence="2" id="KW-1185">Reference proteome</keyword>
<dbReference type="AlphaFoldDB" id="A0A5C7ESR5"/>
<reference evidence="1 2" key="1">
    <citation type="submission" date="2019-08" db="EMBL/GenBank/DDBJ databases">
        <title>Pelomicrobium methylotrophicum gen. nov., sp. nov. a moderately thermophilic, facultatively anaerobic, lithoautotrophic and methylotrophic bacterium isolated from a terrestrial mud volcano.</title>
        <authorList>
            <person name="Slobodkina G.B."/>
            <person name="Merkel A.Y."/>
            <person name="Slobodkin A.I."/>
        </authorList>
    </citation>
    <scope>NUCLEOTIDE SEQUENCE [LARGE SCALE GENOMIC DNA]</scope>
    <source>
        <strain evidence="1 2">SM250</strain>
    </source>
</reference>
<comment type="caution">
    <text evidence="1">The sequence shown here is derived from an EMBL/GenBank/DDBJ whole genome shotgun (WGS) entry which is preliminary data.</text>
</comment>